<feature type="transmembrane region" description="Helical" evidence="9">
    <location>
        <begin position="153"/>
        <end position="178"/>
    </location>
</feature>
<dbReference type="AlphaFoldDB" id="A0A381R9R0"/>
<evidence type="ECO:0000313" key="12">
    <source>
        <dbReference type="EMBL" id="SUZ88432.1"/>
    </source>
</evidence>
<dbReference type="Gene3D" id="3.40.50.300">
    <property type="entry name" value="P-loop containing nucleotide triphosphate hydrolases"/>
    <property type="match status" value="1"/>
</dbReference>
<dbReference type="GO" id="GO:0005886">
    <property type="term" value="C:plasma membrane"/>
    <property type="evidence" value="ECO:0007669"/>
    <property type="project" value="UniProtKB-SubCell"/>
</dbReference>
<comment type="subcellular location">
    <subcellularLocation>
        <location evidence="1">Cell membrane</location>
        <topology evidence="1">Multi-pass membrane protein</topology>
    </subcellularLocation>
</comment>
<feature type="transmembrane region" description="Helical" evidence="9">
    <location>
        <begin position="268"/>
        <end position="286"/>
    </location>
</feature>
<reference evidence="12" key="1">
    <citation type="submission" date="2018-05" db="EMBL/GenBank/DDBJ databases">
        <authorList>
            <person name="Lanie J.A."/>
            <person name="Ng W.-L."/>
            <person name="Kazmierczak K.M."/>
            <person name="Andrzejewski T.M."/>
            <person name="Davidsen T.M."/>
            <person name="Wayne K.J."/>
            <person name="Tettelin H."/>
            <person name="Glass J.I."/>
            <person name="Rusch D."/>
            <person name="Podicherti R."/>
            <person name="Tsui H.-C.T."/>
            <person name="Winkler M.E."/>
        </authorList>
    </citation>
    <scope>NUCLEOTIDE SEQUENCE</scope>
</reference>
<proteinExistence type="predicted"/>
<dbReference type="GO" id="GO:0005524">
    <property type="term" value="F:ATP binding"/>
    <property type="evidence" value="ECO:0007669"/>
    <property type="project" value="UniProtKB-KW"/>
</dbReference>
<sequence length="621" mass="69409">MAQFGQYTPPVYRRQRIERARPSLKHLAHLKRLFPYAYQYRVKIALGITGLIAIQICGAAMPMFMRTAIDSLAIKDPDILIPVLGILAVALVRSFISVYSSRMLQRVAISSSYDIRKRFFSHVQRMGSTFFNRFGTGDVMSRSSGDIAMVRRVIAFGWVQVLTLVFSIVVGLSFMLYLSPTLTALVLLPTPLVAYIGVTMSRRLFPMVRERRQAMDDVTSFTSENLNGIRTVQAMAQEQQEIGRFDDLGTRYASLVYRSTKYRAKMNLVMPFVSIFSTLLILGYGGQLVVDKVITVGTYTAFFAYMYMVTGPIGQVGGWLSTITSAAAATERLYEVLDYEPEIEDDPHATASSEIQGRVEFRHFSYAYPGAEEEAVHDISLTVEAGETVAFLGRVGCGKSTVLRSLVRMNDPGPGMLLIDGEDVRRYSLQQLRSQVALIPQDPFLFSLTIRNNLTYDEPDRELPPIEHAAQLAELLDAIEEFPDGMETMVGERGITLSGGQKQRATLARGLIRDARILAMDDCFSSVDTRTEERILGRLKEVRQGRTTLLISHRVSTARHADRIFVMEGGQILESGTHAELIAKGGYYADLEAVQSNQDQDRQRKAALLRNLDIDVRVVNG</sequence>
<evidence type="ECO:0000256" key="3">
    <source>
        <dbReference type="ARBA" id="ARBA00022475"/>
    </source>
</evidence>
<keyword evidence="2" id="KW-0813">Transport</keyword>
<evidence type="ECO:0000256" key="6">
    <source>
        <dbReference type="ARBA" id="ARBA00022840"/>
    </source>
</evidence>
<dbReference type="GO" id="GO:0016887">
    <property type="term" value="F:ATP hydrolysis activity"/>
    <property type="evidence" value="ECO:0007669"/>
    <property type="project" value="InterPro"/>
</dbReference>
<organism evidence="12">
    <name type="scientific">marine metagenome</name>
    <dbReference type="NCBI Taxonomy" id="408172"/>
    <lineage>
        <taxon>unclassified sequences</taxon>
        <taxon>metagenomes</taxon>
        <taxon>ecological metagenomes</taxon>
    </lineage>
</organism>
<evidence type="ECO:0000256" key="9">
    <source>
        <dbReference type="SAM" id="Phobius"/>
    </source>
</evidence>
<feature type="domain" description="ABC transporter" evidence="10">
    <location>
        <begin position="359"/>
        <end position="594"/>
    </location>
</feature>
<keyword evidence="4 9" id="KW-0812">Transmembrane</keyword>
<dbReference type="InterPro" id="IPR036640">
    <property type="entry name" value="ABC1_TM_sf"/>
</dbReference>
<gene>
    <name evidence="12" type="ORF">METZ01_LOCUS41286</name>
</gene>
<evidence type="ECO:0000259" key="11">
    <source>
        <dbReference type="PROSITE" id="PS50929"/>
    </source>
</evidence>
<feature type="transmembrane region" description="Helical" evidence="9">
    <location>
        <begin position="184"/>
        <end position="205"/>
    </location>
</feature>
<keyword evidence="3" id="KW-1003">Cell membrane</keyword>
<dbReference type="EMBL" id="UINC01001770">
    <property type="protein sequence ID" value="SUZ88432.1"/>
    <property type="molecule type" value="Genomic_DNA"/>
</dbReference>
<dbReference type="Pfam" id="PF00005">
    <property type="entry name" value="ABC_tran"/>
    <property type="match status" value="1"/>
</dbReference>
<feature type="transmembrane region" description="Helical" evidence="9">
    <location>
        <begin position="44"/>
        <end position="64"/>
    </location>
</feature>
<name>A0A381R9R0_9ZZZZ</name>
<evidence type="ECO:0000256" key="2">
    <source>
        <dbReference type="ARBA" id="ARBA00022448"/>
    </source>
</evidence>
<evidence type="ECO:0000259" key="10">
    <source>
        <dbReference type="PROSITE" id="PS50893"/>
    </source>
</evidence>
<evidence type="ECO:0000256" key="7">
    <source>
        <dbReference type="ARBA" id="ARBA00022989"/>
    </source>
</evidence>
<dbReference type="PROSITE" id="PS50893">
    <property type="entry name" value="ABC_TRANSPORTER_2"/>
    <property type="match status" value="1"/>
</dbReference>
<feature type="domain" description="ABC transmembrane type-1" evidence="11">
    <location>
        <begin position="45"/>
        <end position="325"/>
    </location>
</feature>
<keyword evidence="8 9" id="KW-0472">Membrane</keyword>
<dbReference type="InterPro" id="IPR003593">
    <property type="entry name" value="AAA+_ATPase"/>
</dbReference>
<dbReference type="Gene3D" id="1.20.1560.10">
    <property type="entry name" value="ABC transporter type 1, transmembrane domain"/>
    <property type="match status" value="1"/>
</dbReference>
<protein>
    <recommendedName>
        <fullName evidence="13">ABC transmembrane type-1 domain-containing protein</fullName>
    </recommendedName>
</protein>
<dbReference type="Pfam" id="PF00664">
    <property type="entry name" value="ABC_membrane"/>
    <property type="match status" value="1"/>
</dbReference>
<keyword evidence="6" id="KW-0067">ATP-binding</keyword>
<dbReference type="PANTHER" id="PTHR43394">
    <property type="entry name" value="ATP-DEPENDENT PERMEASE MDL1, MITOCHONDRIAL"/>
    <property type="match status" value="1"/>
</dbReference>
<dbReference type="SUPFAM" id="SSF52540">
    <property type="entry name" value="P-loop containing nucleoside triphosphate hydrolases"/>
    <property type="match status" value="1"/>
</dbReference>
<evidence type="ECO:0000256" key="5">
    <source>
        <dbReference type="ARBA" id="ARBA00022741"/>
    </source>
</evidence>
<evidence type="ECO:0000256" key="4">
    <source>
        <dbReference type="ARBA" id="ARBA00022692"/>
    </source>
</evidence>
<feature type="transmembrane region" description="Helical" evidence="9">
    <location>
        <begin position="79"/>
        <end position="96"/>
    </location>
</feature>
<dbReference type="CDD" id="cd07346">
    <property type="entry name" value="ABC_6TM_exporters"/>
    <property type="match status" value="1"/>
</dbReference>
<keyword evidence="5" id="KW-0547">Nucleotide-binding</keyword>
<evidence type="ECO:0000256" key="1">
    <source>
        <dbReference type="ARBA" id="ARBA00004651"/>
    </source>
</evidence>
<evidence type="ECO:0008006" key="13">
    <source>
        <dbReference type="Google" id="ProtNLM"/>
    </source>
</evidence>
<dbReference type="InterPro" id="IPR011527">
    <property type="entry name" value="ABC1_TM_dom"/>
</dbReference>
<evidence type="ECO:0000256" key="8">
    <source>
        <dbReference type="ARBA" id="ARBA00023136"/>
    </source>
</evidence>
<dbReference type="InterPro" id="IPR017871">
    <property type="entry name" value="ABC_transporter-like_CS"/>
</dbReference>
<dbReference type="PROSITE" id="PS50929">
    <property type="entry name" value="ABC_TM1F"/>
    <property type="match status" value="1"/>
</dbReference>
<dbReference type="PANTHER" id="PTHR43394:SF1">
    <property type="entry name" value="ATP-BINDING CASSETTE SUB-FAMILY B MEMBER 10, MITOCHONDRIAL"/>
    <property type="match status" value="1"/>
</dbReference>
<dbReference type="SMART" id="SM00382">
    <property type="entry name" value="AAA"/>
    <property type="match status" value="1"/>
</dbReference>
<keyword evidence="7 9" id="KW-1133">Transmembrane helix</keyword>
<dbReference type="GO" id="GO:0015421">
    <property type="term" value="F:ABC-type oligopeptide transporter activity"/>
    <property type="evidence" value="ECO:0007669"/>
    <property type="project" value="TreeGrafter"/>
</dbReference>
<dbReference type="FunFam" id="3.40.50.300:FF:000221">
    <property type="entry name" value="Multidrug ABC transporter ATP-binding protein"/>
    <property type="match status" value="1"/>
</dbReference>
<dbReference type="SUPFAM" id="SSF90123">
    <property type="entry name" value="ABC transporter transmembrane region"/>
    <property type="match status" value="1"/>
</dbReference>
<dbReference type="InterPro" id="IPR003439">
    <property type="entry name" value="ABC_transporter-like_ATP-bd"/>
</dbReference>
<accession>A0A381R9R0</accession>
<dbReference type="PROSITE" id="PS00211">
    <property type="entry name" value="ABC_TRANSPORTER_1"/>
    <property type="match status" value="1"/>
</dbReference>
<dbReference type="InterPro" id="IPR027417">
    <property type="entry name" value="P-loop_NTPase"/>
</dbReference>
<dbReference type="InterPro" id="IPR039421">
    <property type="entry name" value="Type_1_exporter"/>
</dbReference>